<feature type="non-terminal residue" evidence="16">
    <location>
        <position position="1"/>
    </location>
</feature>
<proteinExistence type="inferred from homology"/>
<dbReference type="Proteomes" id="UP000263489">
    <property type="component" value="Unassembled WGS sequence"/>
</dbReference>
<keyword evidence="12" id="KW-0143">Chaperone</keyword>
<evidence type="ECO:0000256" key="13">
    <source>
        <dbReference type="ARBA" id="ARBA00030948"/>
    </source>
</evidence>
<evidence type="ECO:0000256" key="8">
    <source>
        <dbReference type="ARBA" id="ARBA00022963"/>
    </source>
</evidence>
<evidence type="ECO:0000313" key="17">
    <source>
        <dbReference type="Proteomes" id="UP000263489"/>
    </source>
</evidence>
<evidence type="ECO:0000256" key="15">
    <source>
        <dbReference type="ARBA" id="ARBA00033028"/>
    </source>
</evidence>
<evidence type="ECO:0000256" key="5">
    <source>
        <dbReference type="ARBA" id="ARBA00022475"/>
    </source>
</evidence>
<reference evidence="16 17" key="1">
    <citation type="journal article" date="2018" name="Nat. Biotechnol.">
        <title>A standardized bacterial taxonomy based on genome phylogeny substantially revises the tree of life.</title>
        <authorList>
            <person name="Parks D.H."/>
            <person name="Chuvochina M."/>
            <person name="Waite D.W."/>
            <person name="Rinke C."/>
            <person name="Skarshewski A."/>
            <person name="Chaumeil P.A."/>
            <person name="Hugenholtz P."/>
        </authorList>
    </citation>
    <scope>NUCLEOTIDE SEQUENCE [LARGE SCALE GENOMIC DNA]</scope>
    <source>
        <strain evidence="16">UBA9380</strain>
    </source>
</reference>
<evidence type="ECO:0000256" key="11">
    <source>
        <dbReference type="ARBA" id="ARBA00023136"/>
    </source>
</evidence>
<dbReference type="GO" id="GO:0005886">
    <property type="term" value="C:plasma membrane"/>
    <property type="evidence" value="ECO:0007669"/>
    <property type="project" value="UniProtKB-SubCell"/>
</dbReference>
<keyword evidence="5" id="KW-1003">Cell membrane</keyword>
<evidence type="ECO:0000256" key="7">
    <source>
        <dbReference type="ARBA" id="ARBA00022692"/>
    </source>
</evidence>
<evidence type="ECO:0000256" key="9">
    <source>
        <dbReference type="ARBA" id="ARBA00022989"/>
    </source>
</evidence>
<evidence type="ECO:0000256" key="12">
    <source>
        <dbReference type="ARBA" id="ARBA00023186"/>
    </source>
</evidence>
<organism evidence="16 17">
    <name type="scientific">Marinobacter adhaerens</name>
    <dbReference type="NCBI Taxonomy" id="1033846"/>
    <lineage>
        <taxon>Bacteria</taxon>
        <taxon>Pseudomonadati</taxon>
        <taxon>Pseudomonadota</taxon>
        <taxon>Gammaproteobacteria</taxon>
        <taxon>Pseudomonadales</taxon>
        <taxon>Marinobacteraceae</taxon>
        <taxon>Marinobacter</taxon>
    </lineage>
</organism>
<dbReference type="Pfam" id="PF03280">
    <property type="entry name" value="Lipase_chap"/>
    <property type="match status" value="1"/>
</dbReference>
<accession>A0A352IMW9</accession>
<dbReference type="InterPro" id="IPR004961">
    <property type="entry name" value="Lipase_chaperone"/>
</dbReference>
<dbReference type="SUPFAM" id="SSF158855">
    <property type="entry name" value="Lipase chaperone-like"/>
    <property type="match status" value="1"/>
</dbReference>
<evidence type="ECO:0000256" key="2">
    <source>
        <dbReference type="ARBA" id="ARBA00004383"/>
    </source>
</evidence>
<dbReference type="GO" id="GO:0006457">
    <property type="term" value="P:protein folding"/>
    <property type="evidence" value="ECO:0007669"/>
    <property type="project" value="InterPro"/>
</dbReference>
<keyword evidence="7" id="KW-0812">Transmembrane</keyword>
<name>A0A352IMW9_9GAMM</name>
<keyword evidence="9" id="KW-1133">Transmembrane helix</keyword>
<dbReference type="GO" id="GO:0016042">
    <property type="term" value="P:lipid catabolic process"/>
    <property type="evidence" value="ECO:0007669"/>
    <property type="project" value="UniProtKB-KW"/>
</dbReference>
<evidence type="ECO:0000313" key="16">
    <source>
        <dbReference type="EMBL" id="HBC32802.1"/>
    </source>
</evidence>
<sequence length="88" mass="10011">SASSPEAAGRQLEELGVGPDGVESVVKYLKQRKRFDQRFDAFRDAMEREESSGLTEADIQEQQEALLEQHFPDEQDRTWARLKMLGNG</sequence>
<evidence type="ECO:0000256" key="10">
    <source>
        <dbReference type="ARBA" id="ARBA00023098"/>
    </source>
</evidence>
<keyword evidence="8" id="KW-0442">Lipid degradation</keyword>
<keyword evidence="6" id="KW-0997">Cell inner membrane</keyword>
<comment type="caution">
    <text evidence="16">The sequence shown here is derived from an EMBL/GenBank/DDBJ whole genome shotgun (WGS) entry which is preliminary data.</text>
</comment>
<dbReference type="AlphaFoldDB" id="A0A352IMW9"/>
<protein>
    <recommendedName>
        <fullName evidence="4">Lipase chaperone</fullName>
    </recommendedName>
    <alternativeName>
        <fullName evidence="15">Lipase foldase</fullName>
    </alternativeName>
    <alternativeName>
        <fullName evidence="13">Lipase helper protein</fullName>
    </alternativeName>
    <alternativeName>
        <fullName evidence="14">Lipase modulator</fullName>
    </alternativeName>
</protein>
<evidence type="ECO:0000256" key="1">
    <source>
        <dbReference type="ARBA" id="ARBA00003280"/>
    </source>
</evidence>
<comment type="function">
    <text evidence="1">May be involved in the folding of the extracellular lipase during its passage through the periplasm.</text>
</comment>
<keyword evidence="11" id="KW-0472">Membrane</keyword>
<comment type="similarity">
    <text evidence="3">Belongs to the lipase chaperone family.</text>
</comment>
<dbReference type="GO" id="GO:0051082">
    <property type="term" value="F:unfolded protein binding"/>
    <property type="evidence" value="ECO:0007669"/>
    <property type="project" value="InterPro"/>
</dbReference>
<gene>
    <name evidence="16" type="ORF">DC045_00425</name>
</gene>
<evidence type="ECO:0000256" key="6">
    <source>
        <dbReference type="ARBA" id="ARBA00022519"/>
    </source>
</evidence>
<comment type="subcellular location">
    <subcellularLocation>
        <location evidence="2">Cell inner membrane</location>
        <topology evidence="2">Single-pass membrane protein</topology>
        <orientation evidence="2">Periplasmic side</orientation>
    </subcellularLocation>
</comment>
<dbReference type="EMBL" id="DNNA01000010">
    <property type="protein sequence ID" value="HBC32802.1"/>
    <property type="molecule type" value="Genomic_DNA"/>
</dbReference>
<evidence type="ECO:0000256" key="14">
    <source>
        <dbReference type="ARBA" id="ARBA00031542"/>
    </source>
</evidence>
<evidence type="ECO:0000256" key="3">
    <source>
        <dbReference type="ARBA" id="ARBA00010358"/>
    </source>
</evidence>
<evidence type="ECO:0000256" key="4">
    <source>
        <dbReference type="ARBA" id="ARBA00019692"/>
    </source>
</evidence>
<keyword evidence="10" id="KW-0443">Lipid metabolism</keyword>